<name>A0AAE3DKM2_9FIRM</name>
<dbReference type="InterPro" id="IPR027417">
    <property type="entry name" value="P-loop_NTPase"/>
</dbReference>
<feature type="domain" description="MobA-like NTP transferase" evidence="1">
    <location>
        <begin position="140"/>
        <end position="326"/>
    </location>
</feature>
<proteinExistence type="predicted"/>
<dbReference type="Gene3D" id="3.40.50.300">
    <property type="entry name" value="P-loop containing nucleotide triphosphate hydrolases"/>
    <property type="match status" value="1"/>
</dbReference>
<dbReference type="SUPFAM" id="SSF53448">
    <property type="entry name" value="Nucleotide-diphospho-sugar transferases"/>
    <property type="match status" value="1"/>
</dbReference>
<reference evidence="2" key="1">
    <citation type="submission" date="2021-10" db="EMBL/GenBank/DDBJ databases">
        <title>Anaerobic single-cell dispensing facilitates the cultivation of human gut bacteria.</title>
        <authorList>
            <person name="Afrizal A."/>
        </authorList>
    </citation>
    <scope>NUCLEOTIDE SEQUENCE</scope>
    <source>
        <strain evidence="2">CLA-AA-H274</strain>
    </source>
</reference>
<evidence type="ECO:0000313" key="2">
    <source>
        <dbReference type="EMBL" id="MCC2165347.1"/>
    </source>
</evidence>
<dbReference type="PANTHER" id="PTHR43777:SF1">
    <property type="entry name" value="MOLYBDENUM COFACTOR CYTIDYLYLTRANSFERASE"/>
    <property type="match status" value="1"/>
</dbReference>
<dbReference type="InterPro" id="IPR004948">
    <property type="entry name" value="Nuc-triphosphatase_THEP1"/>
</dbReference>
<dbReference type="CDD" id="cd04182">
    <property type="entry name" value="GT_2_like_f"/>
    <property type="match status" value="1"/>
</dbReference>
<sequence length="366" mass="39995">MKIPGFSTHAIPKTRVEIHDRISGEIGIIGTFSSDLASQSEIPSRCQMQPHPDGFLEVGIPALQHAISMSTEKAPWAVLDEIGYLETSCPPFLNALVTLFDTRPVIAVIRKQSLPFLDELKRRPDVFVIDLDEPVLPIGCVIMASGLGKRFGSDKLMASFQGNPMISQILQATSSALFASRIVVTRSRAVQTFCEIADIPVLFHEFPDRNDTVRLGLTTLLQSHPNLSGCLFALGDQPLLSRETLESMAIAFSQNLVARSCESEKAISAKKGPGIFRLCFEEDPDVTHPNPSVTVGSPVLFSNSLFEELLTLPKGKGGNFVIRNHPEAVHLISALSPYELMDVDTPEDLKFLLDHASLNLPSHSST</sequence>
<keyword evidence="2" id="KW-0808">Transferase</keyword>
<dbReference type="Pfam" id="PF03266">
    <property type="entry name" value="NTPase_1"/>
    <property type="match status" value="1"/>
</dbReference>
<dbReference type="RefSeq" id="WP_308451682.1">
    <property type="nucleotide sequence ID" value="NZ_JAJEPU010000032.1"/>
</dbReference>
<evidence type="ECO:0000259" key="1">
    <source>
        <dbReference type="Pfam" id="PF12804"/>
    </source>
</evidence>
<dbReference type="GO" id="GO:0017111">
    <property type="term" value="F:ribonucleoside triphosphate phosphatase activity"/>
    <property type="evidence" value="ECO:0007669"/>
    <property type="project" value="InterPro"/>
</dbReference>
<protein>
    <submittedName>
        <fullName evidence="2">NTP transferase domain-containing protein</fullName>
    </submittedName>
</protein>
<dbReference type="Pfam" id="PF12804">
    <property type="entry name" value="NTP_transf_3"/>
    <property type="match status" value="1"/>
</dbReference>
<gene>
    <name evidence="2" type="ORF">LKD32_10780</name>
</gene>
<comment type="caution">
    <text evidence="2">The sequence shown here is derived from an EMBL/GenBank/DDBJ whole genome shotgun (WGS) entry which is preliminary data.</text>
</comment>
<evidence type="ECO:0000313" key="3">
    <source>
        <dbReference type="Proteomes" id="UP001198962"/>
    </source>
</evidence>
<dbReference type="EMBL" id="JAJEPU010000032">
    <property type="protein sequence ID" value="MCC2165347.1"/>
    <property type="molecule type" value="Genomic_DNA"/>
</dbReference>
<accession>A0AAE3DKM2</accession>
<dbReference type="InterPro" id="IPR029044">
    <property type="entry name" value="Nucleotide-diphossugar_trans"/>
</dbReference>
<dbReference type="InterPro" id="IPR025877">
    <property type="entry name" value="MobA-like_NTP_Trfase"/>
</dbReference>
<dbReference type="GO" id="GO:0016779">
    <property type="term" value="F:nucleotidyltransferase activity"/>
    <property type="evidence" value="ECO:0007669"/>
    <property type="project" value="UniProtKB-ARBA"/>
</dbReference>
<dbReference type="PANTHER" id="PTHR43777">
    <property type="entry name" value="MOLYBDENUM COFACTOR CYTIDYLYLTRANSFERASE"/>
    <property type="match status" value="1"/>
</dbReference>
<dbReference type="AlphaFoldDB" id="A0AAE3DKM2"/>
<dbReference type="Proteomes" id="UP001198962">
    <property type="component" value="Unassembled WGS sequence"/>
</dbReference>
<organism evidence="2 3">
    <name type="scientific">Brotaphodocola catenula</name>
    <dbReference type="NCBI Taxonomy" id="2885361"/>
    <lineage>
        <taxon>Bacteria</taxon>
        <taxon>Bacillati</taxon>
        <taxon>Bacillota</taxon>
        <taxon>Clostridia</taxon>
        <taxon>Lachnospirales</taxon>
        <taxon>Lachnospiraceae</taxon>
        <taxon>Brotaphodocola</taxon>
    </lineage>
</organism>
<dbReference type="Gene3D" id="3.90.550.10">
    <property type="entry name" value="Spore Coat Polysaccharide Biosynthesis Protein SpsA, Chain A"/>
    <property type="match status" value="1"/>
</dbReference>
<keyword evidence="3" id="KW-1185">Reference proteome</keyword>